<keyword evidence="6 9" id="KW-1133">Transmembrane helix</keyword>
<organism evidence="11 12">
    <name type="scientific">Alkalicaulis satelles</name>
    <dbReference type="NCBI Taxonomy" id="2609175"/>
    <lineage>
        <taxon>Bacteria</taxon>
        <taxon>Pseudomonadati</taxon>
        <taxon>Pseudomonadota</taxon>
        <taxon>Alphaproteobacteria</taxon>
        <taxon>Maricaulales</taxon>
        <taxon>Maricaulaceae</taxon>
        <taxon>Alkalicaulis</taxon>
    </lineage>
</organism>
<feature type="transmembrane region" description="Helical" evidence="9">
    <location>
        <begin position="196"/>
        <end position="214"/>
    </location>
</feature>
<dbReference type="SUPFAM" id="SSF103481">
    <property type="entry name" value="Multidrug resistance efflux transporter EmrE"/>
    <property type="match status" value="1"/>
</dbReference>
<evidence type="ECO:0000313" key="11">
    <source>
        <dbReference type="EMBL" id="KAA5803473.1"/>
    </source>
</evidence>
<dbReference type="InterPro" id="IPR004626">
    <property type="entry name" value="RarD"/>
</dbReference>
<protein>
    <submittedName>
        <fullName evidence="11">EamA family transporter RarD</fullName>
    </submittedName>
</protein>
<dbReference type="EMBL" id="VWOJ01000002">
    <property type="protein sequence ID" value="KAA5803473.1"/>
    <property type="molecule type" value="Genomic_DNA"/>
</dbReference>
<evidence type="ECO:0000256" key="8">
    <source>
        <dbReference type="SAM" id="MobiDB-lite"/>
    </source>
</evidence>
<comment type="caution">
    <text evidence="11">The sequence shown here is derived from an EMBL/GenBank/DDBJ whole genome shotgun (WGS) entry which is preliminary data.</text>
</comment>
<feature type="transmembrane region" description="Helical" evidence="9">
    <location>
        <begin position="229"/>
        <end position="249"/>
    </location>
</feature>
<evidence type="ECO:0000256" key="7">
    <source>
        <dbReference type="ARBA" id="ARBA00023136"/>
    </source>
</evidence>
<reference evidence="11 12" key="1">
    <citation type="submission" date="2019-09" db="EMBL/GenBank/DDBJ databases">
        <authorList>
            <person name="Kevbrin V."/>
            <person name="Grouzdev D.S."/>
        </authorList>
    </citation>
    <scope>NUCLEOTIDE SEQUENCE [LARGE SCALE GENOMIC DNA]</scope>
    <source>
        <strain evidence="11 12">G-192</strain>
    </source>
</reference>
<dbReference type="InterPro" id="IPR037185">
    <property type="entry name" value="EmrE-like"/>
</dbReference>
<keyword evidence="3" id="KW-0813">Transport</keyword>
<evidence type="ECO:0000256" key="1">
    <source>
        <dbReference type="ARBA" id="ARBA00004651"/>
    </source>
</evidence>
<feature type="transmembrane region" description="Helical" evidence="9">
    <location>
        <begin position="26"/>
        <end position="44"/>
    </location>
</feature>
<evidence type="ECO:0000256" key="3">
    <source>
        <dbReference type="ARBA" id="ARBA00022448"/>
    </source>
</evidence>
<gene>
    <name evidence="11" type="primary">rarD</name>
    <name evidence="11" type="ORF">F1654_06610</name>
</gene>
<name>A0A5M6ZFE5_9PROT</name>
<feature type="transmembrane region" description="Helical" evidence="9">
    <location>
        <begin position="283"/>
        <end position="304"/>
    </location>
</feature>
<feature type="transmembrane region" description="Helical" evidence="9">
    <location>
        <begin position="56"/>
        <end position="77"/>
    </location>
</feature>
<evidence type="ECO:0000259" key="10">
    <source>
        <dbReference type="Pfam" id="PF00892"/>
    </source>
</evidence>
<evidence type="ECO:0000256" key="9">
    <source>
        <dbReference type="SAM" id="Phobius"/>
    </source>
</evidence>
<dbReference type="GO" id="GO:0005886">
    <property type="term" value="C:plasma membrane"/>
    <property type="evidence" value="ECO:0007669"/>
    <property type="project" value="UniProtKB-SubCell"/>
</dbReference>
<keyword evidence="7 9" id="KW-0472">Membrane</keyword>
<feature type="transmembrane region" description="Helical" evidence="9">
    <location>
        <begin position="89"/>
        <end position="108"/>
    </location>
</feature>
<accession>A0A5M6ZFE5</accession>
<proteinExistence type="inferred from homology"/>
<dbReference type="InterPro" id="IPR000620">
    <property type="entry name" value="EamA_dom"/>
</dbReference>
<keyword evidence="4" id="KW-1003">Cell membrane</keyword>
<evidence type="ECO:0000256" key="5">
    <source>
        <dbReference type="ARBA" id="ARBA00022692"/>
    </source>
</evidence>
<dbReference type="RefSeq" id="WP_150022741.1">
    <property type="nucleotide sequence ID" value="NZ_VWOJ01000002.1"/>
</dbReference>
<dbReference type="NCBIfam" id="TIGR00688">
    <property type="entry name" value="rarD"/>
    <property type="match status" value="1"/>
</dbReference>
<feature type="region of interest" description="Disordered" evidence="8">
    <location>
        <begin position="1"/>
        <end position="22"/>
    </location>
</feature>
<keyword evidence="5 9" id="KW-0812">Transmembrane</keyword>
<evidence type="ECO:0000256" key="2">
    <source>
        <dbReference type="ARBA" id="ARBA00007362"/>
    </source>
</evidence>
<dbReference type="Pfam" id="PF00892">
    <property type="entry name" value="EamA"/>
    <property type="match status" value="1"/>
</dbReference>
<feature type="transmembrane region" description="Helical" evidence="9">
    <location>
        <begin position="256"/>
        <end position="277"/>
    </location>
</feature>
<feature type="transmembrane region" description="Helical" evidence="9">
    <location>
        <begin position="120"/>
        <end position="138"/>
    </location>
</feature>
<dbReference type="AlphaFoldDB" id="A0A5M6ZFE5"/>
<keyword evidence="12" id="KW-1185">Reference proteome</keyword>
<feature type="transmembrane region" description="Helical" evidence="9">
    <location>
        <begin position="168"/>
        <end position="184"/>
    </location>
</feature>
<evidence type="ECO:0000256" key="6">
    <source>
        <dbReference type="ARBA" id="ARBA00022989"/>
    </source>
</evidence>
<feature type="domain" description="EamA" evidence="10">
    <location>
        <begin position="28"/>
        <end position="158"/>
    </location>
</feature>
<comment type="subcellular location">
    <subcellularLocation>
        <location evidence="1">Cell membrane</location>
        <topology evidence="1">Multi-pass membrane protein</topology>
    </subcellularLocation>
</comment>
<sequence>MARSRSAPETPPPPPEPSGRMEPLRAGMTALAGYAVWGLSPIFYKLLAFASAAEIVLHRAVWSVPALLILLWMARRIGPALAVLKDRRALMLLGFTALVIGSNWWLFIFAVNDGRVLEVSLGYFINPLMNVAVGVFIAHERFGRWRAVAVGLAALGVANQIITVGELPLIALVLAGTFTVYGYVRKTIAVDGRIGLFWETALLAIPSAFALIWLEAGGGSGHFFTGPQAALLLILTGPMTVAPLLLFILGARGVSFATLGLLQFLAPTLQFIVALAYGETFTLGHLVTFALIWSGLAVFALDLLHSSRKTPPG</sequence>
<evidence type="ECO:0000256" key="4">
    <source>
        <dbReference type="ARBA" id="ARBA00022475"/>
    </source>
</evidence>
<dbReference type="Proteomes" id="UP000325122">
    <property type="component" value="Unassembled WGS sequence"/>
</dbReference>
<evidence type="ECO:0000313" key="12">
    <source>
        <dbReference type="Proteomes" id="UP000325122"/>
    </source>
</evidence>
<comment type="similarity">
    <text evidence="2">Belongs to the EamA transporter family.</text>
</comment>